<comment type="subcellular location">
    <subcellularLocation>
        <location evidence="1">Membrane</location>
        <topology evidence="1">Multi-pass membrane protein</topology>
    </subcellularLocation>
</comment>
<evidence type="ECO:0000256" key="2">
    <source>
        <dbReference type="ARBA" id="ARBA00022692"/>
    </source>
</evidence>
<dbReference type="Proteomes" id="UP000184603">
    <property type="component" value="Unassembled WGS sequence"/>
</dbReference>
<evidence type="ECO:0000259" key="6">
    <source>
        <dbReference type="Pfam" id="PF01794"/>
    </source>
</evidence>
<feature type="transmembrane region" description="Helical" evidence="5">
    <location>
        <begin position="168"/>
        <end position="184"/>
    </location>
</feature>
<dbReference type="AlphaFoldDB" id="A0A1M7YBU5"/>
<evidence type="ECO:0000256" key="5">
    <source>
        <dbReference type="SAM" id="Phobius"/>
    </source>
</evidence>
<feature type="transmembrane region" description="Helical" evidence="5">
    <location>
        <begin position="59"/>
        <end position="77"/>
    </location>
</feature>
<evidence type="ECO:0000313" key="8">
    <source>
        <dbReference type="Proteomes" id="UP000184603"/>
    </source>
</evidence>
<accession>A0A1M7YBU5</accession>
<organism evidence="7 8">
    <name type="scientific">Desulfopila aestuarii DSM 18488</name>
    <dbReference type="NCBI Taxonomy" id="1121416"/>
    <lineage>
        <taxon>Bacteria</taxon>
        <taxon>Pseudomonadati</taxon>
        <taxon>Thermodesulfobacteriota</taxon>
        <taxon>Desulfobulbia</taxon>
        <taxon>Desulfobulbales</taxon>
        <taxon>Desulfocapsaceae</taxon>
        <taxon>Desulfopila</taxon>
    </lineage>
</organism>
<keyword evidence="4 5" id="KW-0472">Membrane</keyword>
<evidence type="ECO:0000256" key="4">
    <source>
        <dbReference type="ARBA" id="ARBA00023136"/>
    </source>
</evidence>
<evidence type="ECO:0000313" key="7">
    <source>
        <dbReference type="EMBL" id="SHO50039.1"/>
    </source>
</evidence>
<feature type="domain" description="Ferric oxidoreductase" evidence="6">
    <location>
        <begin position="62"/>
        <end position="175"/>
    </location>
</feature>
<keyword evidence="3 5" id="KW-1133">Transmembrane helix</keyword>
<gene>
    <name evidence="7" type="ORF">SAMN02745220_03233</name>
</gene>
<sequence length="219" mass="24700">MQNNNEAQSISEKSAVVKMLFFLVLALISGLAVSIPFFYPSMTLWYKVGTDKILLQAGQVVGLLALVLICLQLLAAVRPPYWVKLFGLSAVMRFHRMNGILIFLLALGHILLVLGPEGFANLPIGKKYWPEMVGALLFGVISFLVLFSWFRERLGVSYPRWRSLHRPFGYGALFLLFVHVRFVSDSFTHLVPQVGLYLLFLVIISILVGVKYGYFNLKS</sequence>
<dbReference type="RefSeq" id="WP_073614701.1">
    <property type="nucleotide sequence ID" value="NZ_FRFE01000016.1"/>
</dbReference>
<dbReference type="GO" id="GO:0016020">
    <property type="term" value="C:membrane"/>
    <property type="evidence" value="ECO:0007669"/>
    <property type="project" value="UniProtKB-SubCell"/>
</dbReference>
<dbReference type="EMBL" id="FRFE01000016">
    <property type="protein sequence ID" value="SHO50039.1"/>
    <property type="molecule type" value="Genomic_DNA"/>
</dbReference>
<evidence type="ECO:0000256" key="3">
    <source>
        <dbReference type="ARBA" id="ARBA00022989"/>
    </source>
</evidence>
<reference evidence="7 8" key="1">
    <citation type="submission" date="2016-12" db="EMBL/GenBank/DDBJ databases">
        <authorList>
            <person name="Song W.-J."/>
            <person name="Kurnit D.M."/>
        </authorList>
    </citation>
    <scope>NUCLEOTIDE SEQUENCE [LARGE SCALE GENOMIC DNA]</scope>
    <source>
        <strain evidence="7 8">DSM 18488</strain>
    </source>
</reference>
<keyword evidence="8" id="KW-1185">Reference proteome</keyword>
<dbReference type="OrthoDB" id="9786134at2"/>
<proteinExistence type="predicted"/>
<feature type="transmembrane region" description="Helical" evidence="5">
    <location>
        <begin position="128"/>
        <end position="147"/>
    </location>
</feature>
<protein>
    <submittedName>
        <fullName evidence="7">Ferric reductase like transmembrane component</fullName>
    </submittedName>
</protein>
<name>A0A1M7YBU5_9BACT</name>
<evidence type="ECO:0000256" key="1">
    <source>
        <dbReference type="ARBA" id="ARBA00004141"/>
    </source>
</evidence>
<feature type="transmembrane region" description="Helical" evidence="5">
    <location>
        <begin position="98"/>
        <end position="116"/>
    </location>
</feature>
<keyword evidence="2 5" id="KW-0812">Transmembrane</keyword>
<dbReference type="Pfam" id="PF01794">
    <property type="entry name" value="Ferric_reduct"/>
    <property type="match status" value="1"/>
</dbReference>
<dbReference type="InterPro" id="IPR013130">
    <property type="entry name" value="Fe3_Rdtase_TM_dom"/>
</dbReference>
<feature type="transmembrane region" description="Helical" evidence="5">
    <location>
        <begin position="196"/>
        <end position="215"/>
    </location>
</feature>
<feature type="transmembrane region" description="Helical" evidence="5">
    <location>
        <begin position="20"/>
        <end position="39"/>
    </location>
</feature>